<dbReference type="InterPro" id="IPR011990">
    <property type="entry name" value="TPR-like_helical_dom_sf"/>
</dbReference>
<keyword evidence="7" id="KW-0472">Membrane</keyword>
<dbReference type="Gene3D" id="1.25.40.10">
    <property type="entry name" value="Tetratricopeptide repeat domain"/>
    <property type="match status" value="1"/>
</dbReference>
<evidence type="ECO:0000256" key="1">
    <source>
        <dbReference type="ARBA" id="ARBA00022679"/>
    </source>
</evidence>
<dbReference type="PANTHER" id="PTHR43289">
    <property type="entry name" value="MITOGEN-ACTIVATED PROTEIN KINASE KINASE KINASE 20-RELATED"/>
    <property type="match status" value="1"/>
</dbReference>
<dbReference type="SUPFAM" id="SSF56112">
    <property type="entry name" value="Protein kinase-like (PK-like)"/>
    <property type="match status" value="1"/>
</dbReference>
<organism evidence="9 10">
    <name type="scientific">Eubacterium ruminantium</name>
    <dbReference type="NCBI Taxonomy" id="42322"/>
    <lineage>
        <taxon>Bacteria</taxon>
        <taxon>Bacillati</taxon>
        <taxon>Bacillota</taxon>
        <taxon>Clostridia</taxon>
        <taxon>Eubacteriales</taxon>
        <taxon>Eubacteriaceae</taxon>
        <taxon>Eubacterium</taxon>
    </lineage>
</organism>
<dbReference type="CDD" id="cd14014">
    <property type="entry name" value="STKc_PknB_like"/>
    <property type="match status" value="1"/>
</dbReference>
<dbReference type="Pfam" id="PF00069">
    <property type="entry name" value="Pkinase"/>
    <property type="match status" value="1"/>
</dbReference>
<dbReference type="Gene3D" id="3.30.200.20">
    <property type="entry name" value="Phosphorylase Kinase, domain 1"/>
    <property type="match status" value="1"/>
</dbReference>
<feature type="compositionally biased region" description="Acidic residues" evidence="6">
    <location>
        <begin position="723"/>
        <end position="736"/>
    </location>
</feature>
<dbReference type="SMART" id="SM00220">
    <property type="entry name" value="S_TKc"/>
    <property type="match status" value="1"/>
</dbReference>
<dbReference type="AlphaFoldDB" id="A0A1T4KFC8"/>
<dbReference type="InterPro" id="IPR011009">
    <property type="entry name" value="Kinase-like_dom_sf"/>
</dbReference>
<keyword evidence="1" id="KW-0808">Transferase</keyword>
<gene>
    <name evidence="9" type="ORF">SAMN02745110_00342</name>
</gene>
<evidence type="ECO:0000256" key="5">
    <source>
        <dbReference type="PROSITE-ProRule" id="PRU10141"/>
    </source>
</evidence>
<feature type="binding site" evidence="5">
    <location>
        <position position="41"/>
    </location>
    <ligand>
        <name>ATP</name>
        <dbReference type="ChEBI" id="CHEBI:30616"/>
    </ligand>
</feature>
<keyword evidence="7" id="KW-1133">Transmembrane helix</keyword>
<proteinExistence type="predicted"/>
<evidence type="ECO:0000256" key="6">
    <source>
        <dbReference type="SAM" id="MobiDB-lite"/>
    </source>
</evidence>
<dbReference type="SUPFAM" id="SSF48452">
    <property type="entry name" value="TPR-like"/>
    <property type="match status" value="1"/>
</dbReference>
<dbReference type="InterPro" id="IPR000719">
    <property type="entry name" value="Prot_kinase_dom"/>
</dbReference>
<feature type="region of interest" description="Disordered" evidence="6">
    <location>
        <begin position="706"/>
        <end position="736"/>
    </location>
</feature>
<dbReference type="RefSeq" id="WP_078786016.1">
    <property type="nucleotide sequence ID" value="NZ_FMTO01000003.1"/>
</dbReference>
<evidence type="ECO:0000256" key="7">
    <source>
        <dbReference type="SAM" id="Phobius"/>
    </source>
</evidence>
<dbReference type="PROSITE" id="PS50011">
    <property type="entry name" value="PROTEIN_KINASE_DOM"/>
    <property type="match status" value="1"/>
</dbReference>
<evidence type="ECO:0000256" key="4">
    <source>
        <dbReference type="ARBA" id="ARBA00022840"/>
    </source>
</evidence>
<dbReference type="InterPro" id="IPR017441">
    <property type="entry name" value="Protein_kinase_ATP_BS"/>
</dbReference>
<dbReference type="PANTHER" id="PTHR43289:SF34">
    <property type="entry name" value="SERINE_THREONINE-PROTEIN KINASE YBDM-RELATED"/>
    <property type="match status" value="1"/>
</dbReference>
<feature type="transmembrane region" description="Helical" evidence="7">
    <location>
        <begin position="283"/>
        <end position="304"/>
    </location>
</feature>
<dbReference type="GO" id="GO:0004674">
    <property type="term" value="F:protein serine/threonine kinase activity"/>
    <property type="evidence" value="ECO:0007669"/>
    <property type="project" value="UniProtKB-KW"/>
</dbReference>
<keyword evidence="3 9" id="KW-0418">Kinase</keyword>
<protein>
    <submittedName>
        <fullName evidence="9">Serine/threonine protein kinase</fullName>
    </submittedName>
</protein>
<dbReference type="InterPro" id="IPR008271">
    <property type="entry name" value="Ser/Thr_kinase_AS"/>
</dbReference>
<accession>A0A1T4KFC8</accession>
<dbReference type="OrthoDB" id="9788659at2"/>
<name>A0A1T4KFC8_9FIRM</name>
<sequence length="736" mass="83128">MTKEGTVLDGKYEILKEIGRGGMSIVYLARDNRLNKQWAVKEMKNDGTKTRETLLKGLEREANILKDVDHPVLPRIVDIINSRGTIYVVMDFIEGTNISEILKEKGAQPQEKVIEWGRQLASALDYLHSMNPPIIYRDMKPSNVMLKPEGGVKLIDFGTAKEYTIENNADTTALGTRGYAAPEQFGDAQGRGIYNTDARTDIYNLGATMYHMVTGKNPCEPPYEMKPIRQWNPALSTGLEKIILKCTQPDPNDRYQSCSELLYALDHYTELDDSFRKNNKKKLTLFIASATLAIVGGISAIVGFKGLKRLRMENYVELVNSGNESYEAGNYKEAANYYKDAMNLNVESSEAYLRMLEMYVKVDGQFTGKGEPALDLNSGLNSIEAKIKDPSHNVNADVIYRVAYRYFVMEQYDVAAQYFQMIDEAEDTHYKKEFDSYSKSAKYLGEVSLALTSGITDAENMYVNLNEFYMYNKGLPNSDDQKYSNYTLLLKCYARIIGDINYEELDSVRAVVEKAEEDLNDSENAGDYQYEMINYAATIYQKIAERTYAKEEENGTSHEGSNGYYNLAIERNKASLEIISNFTDEDGNVLNLRKRSINENVKQVQSAYQSKICSIASMYIAMGDYDNAFLYYVLGENSLFTESTAIAKIYAAHLTDLFAYFGDPKSYTAAEKKQIFDLYDEATSRVPNINSNSSWTSLKVKVNELREGSNDQNNSSSTKNEQEDNVGETAVSEEGE</sequence>
<reference evidence="9 10" key="1">
    <citation type="submission" date="2017-02" db="EMBL/GenBank/DDBJ databases">
        <authorList>
            <person name="Peterson S.W."/>
        </authorList>
    </citation>
    <scope>NUCLEOTIDE SEQUENCE [LARGE SCALE GENOMIC DNA]</scope>
    <source>
        <strain evidence="9 10">ATCC 17233</strain>
    </source>
</reference>
<keyword evidence="10" id="KW-1185">Reference proteome</keyword>
<dbReference type="PROSITE" id="PS00107">
    <property type="entry name" value="PROTEIN_KINASE_ATP"/>
    <property type="match status" value="1"/>
</dbReference>
<keyword evidence="9" id="KW-0723">Serine/threonine-protein kinase</keyword>
<keyword evidence="2 5" id="KW-0547">Nucleotide-binding</keyword>
<dbReference type="GO" id="GO:0005524">
    <property type="term" value="F:ATP binding"/>
    <property type="evidence" value="ECO:0007669"/>
    <property type="project" value="UniProtKB-UniRule"/>
</dbReference>
<evidence type="ECO:0000256" key="3">
    <source>
        <dbReference type="ARBA" id="ARBA00022777"/>
    </source>
</evidence>
<dbReference type="Gene3D" id="1.10.510.10">
    <property type="entry name" value="Transferase(Phosphotransferase) domain 1"/>
    <property type="match status" value="1"/>
</dbReference>
<evidence type="ECO:0000256" key="2">
    <source>
        <dbReference type="ARBA" id="ARBA00022741"/>
    </source>
</evidence>
<evidence type="ECO:0000259" key="8">
    <source>
        <dbReference type="PROSITE" id="PS50011"/>
    </source>
</evidence>
<keyword evidence="4 5" id="KW-0067">ATP-binding</keyword>
<evidence type="ECO:0000313" key="9">
    <source>
        <dbReference type="EMBL" id="SJZ41086.1"/>
    </source>
</evidence>
<keyword evidence="7" id="KW-0812">Transmembrane</keyword>
<evidence type="ECO:0000313" key="10">
    <source>
        <dbReference type="Proteomes" id="UP000189857"/>
    </source>
</evidence>
<dbReference type="PROSITE" id="PS00108">
    <property type="entry name" value="PROTEIN_KINASE_ST"/>
    <property type="match status" value="1"/>
</dbReference>
<dbReference type="Proteomes" id="UP000189857">
    <property type="component" value="Unassembled WGS sequence"/>
</dbReference>
<feature type="domain" description="Protein kinase" evidence="8">
    <location>
        <begin position="12"/>
        <end position="269"/>
    </location>
</feature>
<dbReference type="EMBL" id="FUXA01000004">
    <property type="protein sequence ID" value="SJZ41086.1"/>
    <property type="molecule type" value="Genomic_DNA"/>
</dbReference>
<feature type="compositionally biased region" description="Polar residues" evidence="6">
    <location>
        <begin position="710"/>
        <end position="719"/>
    </location>
</feature>